<dbReference type="AlphaFoldDB" id="A0A6J4M3W0"/>
<feature type="compositionally biased region" description="Basic and acidic residues" evidence="1">
    <location>
        <begin position="1"/>
        <end position="11"/>
    </location>
</feature>
<evidence type="ECO:0000256" key="1">
    <source>
        <dbReference type="SAM" id="MobiDB-lite"/>
    </source>
</evidence>
<proteinExistence type="predicted"/>
<evidence type="ECO:0000313" key="2">
    <source>
        <dbReference type="EMBL" id="CAA9349409.1"/>
    </source>
</evidence>
<feature type="non-terminal residue" evidence="2">
    <location>
        <position position="84"/>
    </location>
</feature>
<feature type="compositionally biased region" description="Basic and acidic residues" evidence="1">
    <location>
        <begin position="52"/>
        <end position="61"/>
    </location>
</feature>
<name>A0A6J4M3W0_9ACTN</name>
<sequence>DRRCAARDPLHQARVPPVRRRPRRRRAGLRRGRGGVRRGGRPVLPGAGASLRRGDPGDARRRGTARLLAGRPRTAPGRPDRPPL</sequence>
<protein>
    <submittedName>
        <fullName evidence="2">Glutaredoxin-like domain-containing protein PA3033</fullName>
    </submittedName>
</protein>
<organism evidence="2">
    <name type="scientific">uncultured Nocardioidaceae bacterium</name>
    <dbReference type="NCBI Taxonomy" id="253824"/>
    <lineage>
        <taxon>Bacteria</taxon>
        <taxon>Bacillati</taxon>
        <taxon>Actinomycetota</taxon>
        <taxon>Actinomycetes</taxon>
        <taxon>Propionibacteriales</taxon>
        <taxon>Nocardioidaceae</taxon>
        <taxon>environmental samples</taxon>
    </lineage>
</organism>
<feature type="compositionally biased region" description="Basic residues" evidence="1">
    <location>
        <begin position="17"/>
        <end position="40"/>
    </location>
</feature>
<gene>
    <name evidence="2" type="ORF">AVDCRST_MAG36-1862</name>
</gene>
<accession>A0A6J4M3W0</accession>
<feature type="non-terminal residue" evidence="2">
    <location>
        <position position="1"/>
    </location>
</feature>
<feature type="region of interest" description="Disordered" evidence="1">
    <location>
        <begin position="1"/>
        <end position="84"/>
    </location>
</feature>
<reference evidence="2" key="1">
    <citation type="submission" date="2020-02" db="EMBL/GenBank/DDBJ databases">
        <authorList>
            <person name="Meier V. D."/>
        </authorList>
    </citation>
    <scope>NUCLEOTIDE SEQUENCE</scope>
    <source>
        <strain evidence="2">AVDCRST_MAG36</strain>
    </source>
</reference>
<dbReference type="EMBL" id="CADCUH010000126">
    <property type="protein sequence ID" value="CAA9349409.1"/>
    <property type="molecule type" value="Genomic_DNA"/>
</dbReference>